<evidence type="ECO:0000313" key="2">
    <source>
        <dbReference type="EMBL" id="MBS1258010.1"/>
    </source>
</evidence>
<protein>
    <recommendedName>
        <fullName evidence="1">PilZ domain-containing protein</fullName>
    </recommendedName>
</protein>
<dbReference type="EMBL" id="JAANXD010000044">
    <property type="protein sequence ID" value="MBS1258010.1"/>
    <property type="molecule type" value="Genomic_DNA"/>
</dbReference>
<dbReference type="Gene3D" id="2.40.10.220">
    <property type="entry name" value="predicted glycosyltransferase like domains"/>
    <property type="match status" value="1"/>
</dbReference>
<dbReference type="PIRSF" id="PIRSF028141">
    <property type="entry name" value="C-di-GMP_BP_PA4608"/>
    <property type="match status" value="1"/>
</dbReference>
<dbReference type="InterPro" id="IPR009875">
    <property type="entry name" value="PilZ_domain"/>
</dbReference>
<name>A0A941W4U5_9BACT</name>
<organism evidence="2 3">
    <name type="scientific">Candidatus Scalindua arabica</name>
    <dbReference type="NCBI Taxonomy" id="1127984"/>
    <lineage>
        <taxon>Bacteria</taxon>
        <taxon>Pseudomonadati</taxon>
        <taxon>Planctomycetota</taxon>
        <taxon>Candidatus Brocadiia</taxon>
        <taxon>Candidatus Brocadiales</taxon>
        <taxon>Candidatus Scalinduaceae</taxon>
        <taxon>Candidatus Scalindua</taxon>
    </lineage>
</organism>
<accession>A0A941W4U5</accession>
<dbReference type="AlphaFoldDB" id="A0A941W4U5"/>
<dbReference type="Pfam" id="PF07238">
    <property type="entry name" value="PilZ"/>
    <property type="match status" value="1"/>
</dbReference>
<evidence type="ECO:0000259" key="1">
    <source>
        <dbReference type="Pfam" id="PF07238"/>
    </source>
</evidence>
<dbReference type="Proteomes" id="UP000722750">
    <property type="component" value="Unassembled WGS sequence"/>
</dbReference>
<gene>
    <name evidence="2" type="ORF">MAG551_01063</name>
</gene>
<evidence type="ECO:0000313" key="3">
    <source>
        <dbReference type="Proteomes" id="UP000722750"/>
    </source>
</evidence>
<feature type="domain" description="PilZ" evidence="1">
    <location>
        <begin position="3"/>
        <end position="99"/>
    </location>
</feature>
<dbReference type="GO" id="GO:0035438">
    <property type="term" value="F:cyclic-di-GMP binding"/>
    <property type="evidence" value="ECO:0007669"/>
    <property type="project" value="InterPro"/>
</dbReference>
<dbReference type="SUPFAM" id="SSF141371">
    <property type="entry name" value="PilZ domain-like"/>
    <property type="match status" value="1"/>
</dbReference>
<dbReference type="InterPro" id="IPR027021">
    <property type="entry name" value="C-di-GMP_BP_PA4608"/>
</dbReference>
<proteinExistence type="predicted"/>
<sequence length="119" mass="14038">MDEKRYFSRIKFTAQTQIEFNDNIYEGDLLDLSLRGALLSFKDQVSMKMKDICTLIIYLHSSDIKLLFEAELTHIHKNNLGFKFLREDVGTMTHLRNLLSLNVGDYDKITDELDFWLKE</sequence>
<comment type="caution">
    <text evidence="2">The sequence shown here is derived from an EMBL/GenBank/DDBJ whole genome shotgun (WGS) entry which is preliminary data.</text>
</comment>
<reference evidence="2" key="1">
    <citation type="journal article" date="2021" name="ISME J.">
        <title>Fine-scale metabolic discontinuity in a stratified prokaryote microbiome of a Red Sea deep halocline.</title>
        <authorList>
            <person name="Michoud G."/>
            <person name="Ngugi D.K."/>
            <person name="Barozzi A."/>
            <person name="Merlino G."/>
            <person name="Calleja M.L."/>
            <person name="Delgado-Huertas A."/>
            <person name="Moran X.A.G."/>
            <person name="Daffonchio D."/>
        </authorList>
    </citation>
    <scope>NUCLEOTIDE SEQUENCE</scope>
    <source>
        <strain evidence="2">SuakinDeep_MAG55_1</strain>
    </source>
</reference>